<dbReference type="PANTHER" id="PTHR43861:SF1">
    <property type="entry name" value="TRANS-ACONITATE 2-METHYLTRANSFERASE"/>
    <property type="match status" value="1"/>
</dbReference>
<proteinExistence type="predicted"/>
<comment type="caution">
    <text evidence="4">The sequence shown here is derived from an EMBL/GenBank/DDBJ whole genome shotgun (WGS) entry which is preliminary data.</text>
</comment>
<dbReference type="EMBL" id="JAVRRT010000026">
    <property type="protein sequence ID" value="KAK5163370.1"/>
    <property type="molecule type" value="Genomic_DNA"/>
</dbReference>
<dbReference type="Pfam" id="PF13649">
    <property type="entry name" value="Methyltransf_25"/>
    <property type="match status" value="1"/>
</dbReference>
<dbReference type="RefSeq" id="XP_064653864.1">
    <property type="nucleotide sequence ID" value="XM_064807960.1"/>
</dbReference>
<dbReference type="Gene3D" id="3.40.50.150">
    <property type="entry name" value="Vaccinia Virus protein VP39"/>
    <property type="match status" value="1"/>
</dbReference>
<reference evidence="4 5" key="1">
    <citation type="submission" date="2023-08" db="EMBL/GenBank/DDBJ databases">
        <title>Black Yeasts Isolated from many extreme environments.</title>
        <authorList>
            <person name="Coleine C."/>
            <person name="Stajich J.E."/>
            <person name="Selbmann L."/>
        </authorList>
    </citation>
    <scope>NUCLEOTIDE SEQUENCE [LARGE SCALE GENOMIC DNA]</scope>
    <source>
        <strain evidence="4 5">CCFEE 5935</strain>
    </source>
</reference>
<dbReference type="GO" id="GO:0032259">
    <property type="term" value="P:methylation"/>
    <property type="evidence" value="ECO:0007669"/>
    <property type="project" value="UniProtKB-KW"/>
</dbReference>
<evidence type="ECO:0000313" key="5">
    <source>
        <dbReference type="Proteomes" id="UP001337655"/>
    </source>
</evidence>
<keyword evidence="1" id="KW-0489">Methyltransferase</keyword>
<sequence length="279" mass="31031">MAVVVRTVYPLSQLLVEVAASARDGPERHRVAHAERLETNVKAAAMTTEEHQMWDDLNIEYENAYRDNPFKKACVETAISLLTPGSRVLDVGCGTGIPVAQMLSEAGMLVTGIDVSPNMTKIAQSQIPTGTFEVGNMVEYEPRGQFAAIFIIYSHLGLSYAAFHRATSRLAQTLLPDGLLVIGQSPADDVAPDDPAWDETKAYVEGYNLPFWGEPFPTLMLKRESQKEFLRSMGMDIVYDTLDVFQPNNPKCAPEHQQYVIARRRGSSRLRKPEPKPYS</sequence>
<accession>A0AAV9NUU5</accession>
<dbReference type="InterPro" id="IPR041698">
    <property type="entry name" value="Methyltransf_25"/>
</dbReference>
<keyword evidence="2" id="KW-0808">Transferase</keyword>
<dbReference type="InterPro" id="IPR029063">
    <property type="entry name" value="SAM-dependent_MTases_sf"/>
</dbReference>
<evidence type="ECO:0000256" key="1">
    <source>
        <dbReference type="ARBA" id="ARBA00022603"/>
    </source>
</evidence>
<dbReference type="GeneID" id="89932068"/>
<dbReference type="PANTHER" id="PTHR43861">
    <property type="entry name" value="TRANS-ACONITATE 2-METHYLTRANSFERASE-RELATED"/>
    <property type="match status" value="1"/>
</dbReference>
<evidence type="ECO:0000313" key="4">
    <source>
        <dbReference type="EMBL" id="KAK5163370.1"/>
    </source>
</evidence>
<evidence type="ECO:0000259" key="3">
    <source>
        <dbReference type="Pfam" id="PF13649"/>
    </source>
</evidence>
<dbReference type="CDD" id="cd02440">
    <property type="entry name" value="AdoMet_MTases"/>
    <property type="match status" value="1"/>
</dbReference>
<protein>
    <recommendedName>
        <fullName evidence="3">Methyltransferase domain-containing protein</fullName>
    </recommendedName>
</protein>
<organism evidence="4 5">
    <name type="scientific">Saxophila tyrrhenica</name>
    <dbReference type="NCBI Taxonomy" id="1690608"/>
    <lineage>
        <taxon>Eukaryota</taxon>
        <taxon>Fungi</taxon>
        <taxon>Dikarya</taxon>
        <taxon>Ascomycota</taxon>
        <taxon>Pezizomycotina</taxon>
        <taxon>Dothideomycetes</taxon>
        <taxon>Dothideomycetidae</taxon>
        <taxon>Mycosphaerellales</taxon>
        <taxon>Extremaceae</taxon>
        <taxon>Saxophila</taxon>
    </lineage>
</organism>
<feature type="domain" description="Methyltransferase" evidence="3">
    <location>
        <begin position="88"/>
        <end position="178"/>
    </location>
</feature>
<keyword evidence="5" id="KW-1185">Reference proteome</keyword>
<dbReference type="GO" id="GO:0008168">
    <property type="term" value="F:methyltransferase activity"/>
    <property type="evidence" value="ECO:0007669"/>
    <property type="project" value="UniProtKB-KW"/>
</dbReference>
<evidence type="ECO:0000256" key="2">
    <source>
        <dbReference type="ARBA" id="ARBA00022679"/>
    </source>
</evidence>
<dbReference type="AlphaFoldDB" id="A0AAV9NUU5"/>
<dbReference type="SUPFAM" id="SSF53335">
    <property type="entry name" value="S-adenosyl-L-methionine-dependent methyltransferases"/>
    <property type="match status" value="1"/>
</dbReference>
<name>A0AAV9NUU5_9PEZI</name>
<dbReference type="Proteomes" id="UP001337655">
    <property type="component" value="Unassembled WGS sequence"/>
</dbReference>
<gene>
    <name evidence="4" type="ORF">LTR77_010743</name>
</gene>